<evidence type="ECO:0000313" key="2">
    <source>
        <dbReference type="EMBL" id="ORJ22897.1"/>
    </source>
</evidence>
<evidence type="ECO:0000313" key="3">
    <source>
        <dbReference type="Proteomes" id="UP000192722"/>
    </source>
</evidence>
<organism evidence="1 4">
    <name type="scientific">Rouxiella silvae</name>
    <dbReference type="NCBI Taxonomy" id="1646373"/>
    <lineage>
        <taxon>Bacteria</taxon>
        <taxon>Pseudomonadati</taxon>
        <taxon>Pseudomonadota</taxon>
        <taxon>Gammaproteobacteria</taxon>
        <taxon>Enterobacterales</taxon>
        <taxon>Yersiniaceae</taxon>
        <taxon>Rouxiella</taxon>
    </lineage>
</organism>
<accession>A0AA40X551</accession>
<comment type="caution">
    <text evidence="1">The sequence shown here is derived from an EMBL/GenBank/DDBJ whole genome shotgun (WGS) entry which is preliminary data.</text>
</comment>
<dbReference type="EMBL" id="MRWD01000003">
    <property type="protein sequence ID" value="ORJ22897.1"/>
    <property type="molecule type" value="Genomic_DNA"/>
</dbReference>
<dbReference type="AlphaFoldDB" id="A0AA40X551"/>
<dbReference type="Proteomes" id="UP000705283">
    <property type="component" value="Unassembled WGS sequence"/>
</dbReference>
<protein>
    <submittedName>
        <fullName evidence="1">Uncharacterized protein</fullName>
    </submittedName>
</protein>
<sequence length="86" mass="10442">MLRSSQINAIPAFQSESESLAPLLMLQILHRLAFIQPQCWFIESSMRMQGIDLRFLRLFTRWRHILYEEGMLNLLQNNEWHFKPYF</sequence>
<dbReference type="RefSeq" id="WP_055783750.1">
    <property type="nucleotide sequence ID" value="NZ_CBCSCF010000001.1"/>
</dbReference>
<dbReference type="Proteomes" id="UP000192722">
    <property type="component" value="Unassembled WGS sequence"/>
</dbReference>
<evidence type="ECO:0000313" key="1">
    <source>
        <dbReference type="EMBL" id="MBF6638768.1"/>
    </source>
</evidence>
<gene>
    <name evidence="2" type="ORF">BS639_02140</name>
    <name evidence="1" type="ORF">ITX54_19050</name>
</gene>
<reference evidence="2 3" key="2">
    <citation type="journal article" date="2017" name="Int. J. Syst. Evol. Microbiol.">
        <title>Rouxiella badensis sp. nov. and Rouxiella silvae sp. nov. isolated from peat bog soil in Germany and emendation of the genus description.</title>
        <authorList>
            <person name="Le Fleche-Mateos A."/>
            <person name="Kugler J.H."/>
            <person name="Hansen S.H."/>
            <person name="Syldatk C."/>
            <person name="Hausmann R."/>
            <person name="Lomprez F."/>
            <person name="Vandenbogaert M."/>
            <person name="Manuguerra J.C."/>
            <person name="Grimont P.A."/>
        </authorList>
    </citation>
    <scope>NUCLEOTIDE SEQUENCE [LARGE SCALE GENOMIC DNA]</scope>
    <source>
        <strain evidence="2 3">213</strain>
    </source>
</reference>
<reference evidence="1" key="3">
    <citation type="submission" date="2020-11" db="EMBL/GenBank/DDBJ databases">
        <authorList>
            <person name="Lee S.D."/>
        </authorList>
    </citation>
    <scope>NUCLEOTIDE SEQUENCE</scope>
    <source>
        <strain evidence="1">SAP-2</strain>
    </source>
</reference>
<name>A0AA40X551_9GAMM</name>
<dbReference type="EMBL" id="JADMKS010000008">
    <property type="protein sequence ID" value="MBF6638768.1"/>
    <property type="molecule type" value="Genomic_DNA"/>
</dbReference>
<reference evidence="1" key="4">
    <citation type="submission" date="2022-09" db="EMBL/GenBank/DDBJ databases">
        <title>Rouxiella aceris sp. nov., isolated from tree sap and emended description of the genus Rhouxiella.</title>
        <authorList>
            <person name="Kim I.S."/>
        </authorList>
    </citation>
    <scope>NUCLEOTIDE SEQUENCE</scope>
    <source>
        <strain evidence="1">SAP-2</strain>
    </source>
</reference>
<proteinExistence type="predicted"/>
<keyword evidence="3" id="KW-1185">Reference proteome</keyword>
<evidence type="ECO:0000313" key="4">
    <source>
        <dbReference type="Proteomes" id="UP000705283"/>
    </source>
</evidence>
<reference evidence="2" key="1">
    <citation type="submission" date="2016-12" db="EMBL/GenBank/DDBJ databases">
        <authorList>
            <person name="Le Fleche-Mateos A."/>
        </authorList>
    </citation>
    <scope>NUCLEOTIDE SEQUENCE</scope>
    <source>
        <strain evidence="2">213</strain>
    </source>
</reference>